<dbReference type="InterPro" id="IPR018338">
    <property type="entry name" value="Carbonic_anhydrase_a-class_CS"/>
</dbReference>
<comment type="function">
    <text evidence="8">Reversible hydration of carbon dioxide.</text>
</comment>
<dbReference type="SUPFAM" id="SSF51069">
    <property type="entry name" value="Carbonic anhydrase"/>
    <property type="match status" value="1"/>
</dbReference>
<dbReference type="Pfam" id="PF00194">
    <property type="entry name" value="Carb_anhydrase"/>
    <property type="match status" value="2"/>
</dbReference>
<dbReference type="EC" id="4.2.1.1" evidence="3 8"/>
<evidence type="ECO:0000256" key="7">
    <source>
        <dbReference type="ARBA" id="ARBA00048348"/>
    </source>
</evidence>
<evidence type="ECO:0000256" key="2">
    <source>
        <dbReference type="ARBA" id="ARBA00010718"/>
    </source>
</evidence>
<comment type="similarity">
    <text evidence="2 8">Belongs to the alpha-carbonic anhydrase family.</text>
</comment>
<keyword evidence="4 8" id="KW-0479">Metal-binding</keyword>
<comment type="catalytic activity">
    <reaction evidence="7 8">
        <text>hydrogencarbonate + H(+) = CO2 + H2O</text>
        <dbReference type="Rhea" id="RHEA:10748"/>
        <dbReference type="ChEBI" id="CHEBI:15377"/>
        <dbReference type="ChEBI" id="CHEBI:15378"/>
        <dbReference type="ChEBI" id="CHEBI:16526"/>
        <dbReference type="ChEBI" id="CHEBI:17544"/>
        <dbReference type="EC" id="4.2.1.1"/>
    </reaction>
</comment>
<dbReference type="InterPro" id="IPR036398">
    <property type="entry name" value="CA_dom_sf"/>
</dbReference>
<dbReference type="SMART" id="SM01057">
    <property type="entry name" value="Carb_anhydrase"/>
    <property type="match status" value="1"/>
</dbReference>
<keyword evidence="11" id="KW-1185">Reference proteome</keyword>
<accession>A0ABR1D494</accession>
<evidence type="ECO:0000259" key="9">
    <source>
        <dbReference type="PROSITE" id="PS51144"/>
    </source>
</evidence>
<proteinExistence type="inferred from homology"/>
<evidence type="ECO:0000313" key="10">
    <source>
        <dbReference type="EMBL" id="KAK6745047.1"/>
    </source>
</evidence>
<dbReference type="Gene3D" id="3.10.200.10">
    <property type="entry name" value="Alpha carbonic anhydrase"/>
    <property type="match status" value="2"/>
</dbReference>
<dbReference type="Proteomes" id="UP001303046">
    <property type="component" value="Unassembled WGS sequence"/>
</dbReference>
<evidence type="ECO:0000313" key="11">
    <source>
        <dbReference type="Proteomes" id="UP001303046"/>
    </source>
</evidence>
<dbReference type="PROSITE" id="PS00162">
    <property type="entry name" value="ALPHA_CA_1"/>
    <property type="match status" value="1"/>
</dbReference>
<protein>
    <recommendedName>
        <fullName evidence="3 8">Carbonic anhydrase</fullName>
        <ecNumber evidence="3 8">4.2.1.1</ecNumber>
    </recommendedName>
</protein>
<feature type="signal peptide" evidence="8">
    <location>
        <begin position="1"/>
        <end position="16"/>
    </location>
</feature>
<dbReference type="PROSITE" id="PS51144">
    <property type="entry name" value="ALPHA_CA_2"/>
    <property type="match status" value="1"/>
</dbReference>
<comment type="cofactor">
    <cofactor evidence="1 8">
        <name>Zn(2+)</name>
        <dbReference type="ChEBI" id="CHEBI:29105"/>
    </cofactor>
</comment>
<evidence type="ECO:0000256" key="3">
    <source>
        <dbReference type="ARBA" id="ARBA00012925"/>
    </source>
</evidence>
<evidence type="ECO:0000256" key="6">
    <source>
        <dbReference type="ARBA" id="ARBA00023239"/>
    </source>
</evidence>
<feature type="chain" id="PRO_5044968781" description="Carbonic anhydrase" evidence="8">
    <location>
        <begin position="17"/>
        <end position="278"/>
    </location>
</feature>
<feature type="domain" description="Alpha-carbonic anhydrase" evidence="9">
    <location>
        <begin position="21"/>
        <end position="243"/>
    </location>
</feature>
<sequence>MLTFVLFIYMSEEAFAEKDSHEWGYVDRTSWKGTCKQGKWQSPIDLDIGEAIVVNWEPLKFHNYDSRGDIVAENNGHTELVQGFQSWTKRPYITGGNLKGKYYLQQFHFHWDGNDRFGSEHTLNGLHYPMEVHFVHIREGLNETNAHHVVGGVAVIGVQFQLAVQGEALFDLEKVTEATNSSGSLTTPPCSEGVIWTILTHPNFVTDIQLRILRRHLKEDGSLLIENWRSVQPMNGRTLYLNKGTVKQNGLDTAQLWDMSSKIMPVLLICVVVIVVIV</sequence>
<gene>
    <name evidence="10" type="primary">Necator_chrIII.g12403</name>
    <name evidence="10" type="ORF">RB195_011637</name>
</gene>
<dbReference type="CDD" id="cd00326">
    <property type="entry name" value="alpha_CA"/>
    <property type="match status" value="1"/>
</dbReference>
<dbReference type="PANTHER" id="PTHR18952:SF141">
    <property type="entry name" value="CARBONIC ANHYDRASE"/>
    <property type="match status" value="1"/>
</dbReference>
<reference evidence="10 11" key="1">
    <citation type="submission" date="2023-08" db="EMBL/GenBank/DDBJ databases">
        <title>A Necator americanus chromosomal reference genome.</title>
        <authorList>
            <person name="Ilik V."/>
            <person name="Petrzelkova K.J."/>
            <person name="Pardy F."/>
            <person name="Fuh T."/>
            <person name="Niatou-Singa F.S."/>
            <person name="Gouil Q."/>
            <person name="Baker L."/>
            <person name="Ritchie M.E."/>
            <person name="Jex A.R."/>
            <person name="Gazzola D."/>
            <person name="Li H."/>
            <person name="Toshio Fujiwara R."/>
            <person name="Zhan B."/>
            <person name="Aroian R.V."/>
            <person name="Pafco B."/>
            <person name="Schwarz E.M."/>
        </authorList>
    </citation>
    <scope>NUCLEOTIDE SEQUENCE [LARGE SCALE GENOMIC DNA]</scope>
    <source>
        <strain evidence="10 11">Aroian</strain>
        <tissue evidence="10">Whole animal</tissue>
    </source>
</reference>
<keyword evidence="8" id="KW-0732">Signal</keyword>
<organism evidence="10 11">
    <name type="scientific">Necator americanus</name>
    <name type="common">Human hookworm</name>
    <dbReference type="NCBI Taxonomy" id="51031"/>
    <lineage>
        <taxon>Eukaryota</taxon>
        <taxon>Metazoa</taxon>
        <taxon>Ecdysozoa</taxon>
        <taxon>Nematoda</taxon>
        <taxon>Chromadorea</taxon>
        <taxon>Rhabditida</taxon>
        <taxon>Rhabditina</taxon>
        <taxon>Rhabditomorpha</taxon>
        <taxon>Strongyloidea</taxon>
        <taxon>Ancylostomatidae</taxon>
        <taxon>Bunostominae</taxon>
        <taxon>Necator</taxon>
    </lineage>
</organism>
<keyword evidence="5 8" id="KW-0862">Zinc</keyword>
<evidence type="ECO:0000256" key="4">
    <source>
        <dbReference type="ARBA" id="ARBA00022723"/>
    </source>
</evidence>
<dbReference type="InterPro" id="IPR001148">
    <property type="entry name" value="CA_dom"/>
</dbReference>
<dbReference type="PANTHER" id="PTHR18952">
    <property type="entry name" value="CARBONIC ANHYDRASE"/>
    <property type="match status" value="1"/>
</dbReference>
<evidence type="ECO:0000256" key="5">
    <source>
        <dbReference type="ARBA" id="ARBA00022833"/>
    </source>
</evidence>
<dbReference type="EMBL" id="JAVFWL010000003">
    <property type="protein sequence ID" value="KAK6745047.1"/>
    <property type="molecule type" value="Genomic_DNA"/>
</dbReference>
<evidence type="ECO:0000256" key="1">
    <source>
        <dbReference type="ARBA" id="ARBA00001947"/>
    </source>
</evidence>
<dbReference type="InterPro" id="IPR023561">
    <property type="entry name" value="Carbonic_anhydrase_a-class"/>
</dbReference>
<comment type="caution">
    <text evidence="10">The sequence shown here is derived from an EMBL/GenBank/DDBJ whole genome shotgun (WGS) entry which is preliminary data.</text>
</comment>
<evidence type="ECO:0000256" key="8">
    <source>
        <dbReference type="RuleBase" id="RU367011"/>
    </source>
</evidence>
<keyword evidence="6 8" id="KW-0456">Lyase</keyword>
<name>A0ABR1D494_NECAM</name>